<dbReference type="InterPro" id="IPR036852">
    <property type="entry name" value="Peptidase_S8/S53_dom_sf"/>
</dbReference>
<feature type="active site" description="Charge relay system" evidence="15">
    <location>
        <position position="530"/>
    </location>
</feature>
<dbReference type="InterPro" id="IPR015366">
    <property type="entry name" value="S53_propep"/>
</dbReference>
<keyword evidence="8 16" id="KW-0732">Signal</keyword>
<dbReference type="PROSITE" id="PS51695">
    <property type="entry name" value="SEDOLISIN"/>
    <property type="match status" value="1"/>
</dbReference>
<evidence type="ECO:0000256" key="10">
    <source>
        <dbReference type="ARBA" id="ARBA00022825"/>
    </source>
</evidence>
<gene>
    <name evidence="18" type="ORF">BS47DRAFT_1391805</name>
</gene>
<feature type="active site" description="Charge relay system" evidence="15">
    <location>
        <position position="284"/>
    </location>
</feature>
<feature type="chain" id="PRO_5040235214" description="tripeptidyl-peptidase II" evidence="16">
    <location>
        <begin position="18"/>
        <end position="611"/>
    </location>
</feature>
<evidence type="ECO:0000256" key="1">
    <source>
        <dbReference type="ARBA" id="ARBA00001910"/>
    </source>
</evidence>
<protein>
    <recommendedName>
        <fullName evidence="4">tripeptidyl-peptidase II</fullName>
        <ecNumber evidence="4">3.4.14.10</ecNumber>
    </recommendedName>
</protein>
<dbReference type="InterPro" id="IPR030400">
    <property type="entry name" value="Sedolisin_dom"/>
</dbReference>
<comment type="cofactor">
    <cofactor evidence="15">
        <name>Ca(2+)</name>
        <dbReference type="ChEBI" id="CHEBI:29108"/>
    </cofactor>
    <text evidence="15">Binds 1 Ca(2+) ion per subunit.</text>
</comment>
<dbReference type="CDD" id="cd11377">
    <property type="entry name" value="Pro-peptidase_S53"/>
    <property type="match status" value="1"/>
</dbReference>
<feature type="binding site" evidence="15">
    <location>
        <position position="590"/>
    </location>
    <ligand>
        <name>Ca(2+)</name>
        <dbReference type="ChEBI" id="CHEBI:29108"/>
    </ligand>
</feature>
<dbReference type="GO" id="GO:0006508">
    <property type="term" value="P:proteolysis"/>
    <property type="evidence" value="ECO:0007669"/>
    <property type="project" value="UniProtKB-KW"/>
</dbReference>
<evidence type="ECO:0000256" key="5">
    <source>
        <dbReference type="ARBA" id="ARBA00022525"/>
    </source>
</evidence>
<keyword evidence="13" id="KW-0865">Zymogen</keyword>
<comment type="subcellular location">
    <subcellularLocation>
        <location evidence="3">Secreted</location>
        <location evidence="3">Extracellular space</location>
    </subcellularLocation>
</comment>
<dbReference type="EC" id="3.4.14.10" evidence="4"/>
<comment type="caution">
    <text evidence="18">The sequence shown here is derived from an EMBL/GenBank/DDBJ whole genome shotgun (WGS) entry which is preliminary data.</text>
</comment>
<dbReference type="Proteomes" id="UP000886523">
    <property type="component" value="Unassembled WGS sequence"/>
</dbReference>
<feature type="binding site" evidence="15">
    <location>
        <position position="570"/>
    </location>
    <ligand>
        <name>Ca(2+)</name>
        <dbReference type="ChEBI" id="CHEBI:29108"/>
    </ligand>
</feature>
<sequence length="611" mass="66301">MLVSLFFLTLFFHEALGVSRRFLVHTVLEERKAIPHGWNKRGLSDSSAFDKKSLTLPLRINLRQDNIHRAEKLLLDVSSPKSKNFGKHYTPNEVVDLFAPAEDSVAAVMDWLMDAGFKGIYSKVKGAVIVDLSVADAEDLLHTKYHVYDHDTGRPHVACSSYSVPQAVREHVDFITPTLHFDVALGKRGPTHVVEDGVAKNVDHACLPRGTLPVFAPQPVGNRKNSYGIVEYTPQSYIPSDLDVFAKNFTRDAVGYRPKLDSIDGGVLVSSPPEFSVNSESNLDLQYAIGLTYPLDITLYQVGDPVAQASFNNFLDGIDASYCTYEGGNDLTQDGKYPDPSGYNHPEDCGKFKPTNVISTSYGYNEADLTPFYEIRQCNEYMKLGLMGTTVIYSSGDYGVAGNGGKCINPTTGNYSTGPDGTKFNPSFPGTCPWVTSVGATQINPGSTVHDPEGACEQTIYSGGGFSNVFAIPDYQKEAVGEYFKNHKPTYTSAQYNNSMTTRGYPDISANGANYLVALGGVFYKIFGTSASAPTVGAIISLLNDARIFARKKPIGFLNPYDNCEALNDITSGGNQGCGTPGFTAVPGWDPVTGLGTPSYPRLLAVFLSLP</sequence>
<keyword evidence="14" id="KW-0325">Glycoprotein</keyword>
<keyword evidence="9 15" id="KW-0378">Hydrolase</keyword>
<evidence type="ECO:0000256" key="6">
    <source>
        <dbReference type="ARBA" id="ARBA00022670"/>
    </source>
</evidence>
<evidence type="ECO:0000256" key="7">
    <source>
        <dbReference type="ARBA" id="ARBA00022723"/>
    </source>
</evidence>
<evidence type="ECO:0000259" key="17">
    <source>
        <dbReference type="PROSITE" id="PS51695"/>
    </source>
</evidence>
<dbReference type="InterPro" id="IPR050819">
    <property type="entry name" value="Tripeptidyl-peptidase_I"/>
</dbReference>
<dbReference type="CDD" id="cd04056">
    <property type="entry name" value="Peptidases_S53"/>
    <property type="match status" value="1"/>
</dbReference>
<organism evidence="18 19">
    <name type="scientific">Hydnum rufescens UP504</name>
    <dbReference type="NCBI Taxonomy" id="1448309"/>
    <lineage>
        <taxon>Eukaryota</taxon>
        <taxon>Fungi</taxon>
        <taxon>Dikarya</taxon>
        <taxon>Basidiomycota</taxon>
        <taxon>Agaricomycotina</taxon>
        <taxon>Agaricomycetes</taxon>
        <taxon>Cantharellales</taxon>
        <taxon>Hydnaceae</taxon>
        <taxon>Hydnum</taxon>
    </lineage>
</organism>
<evidence type="ECO:0000256" key="9">
    <source>
        <dbReference type="ARBA" id="ARBA00022801"/>
    </source>
</evidence>
<keyword evidence="7 15" id="KW-0479">Metal-binding</keyword>
<evidence type="ECO:0000313" key="18">
    <source>
        <dbReference type="EMBL" id="KAF9515278.1"/>
    </source>
</evidence>
<evidence type="ECO:0000256" key="11">
    <source>
        <dbReference type="ARBA" id="ARBA00022837"/>
    </source>
</evidence>
<comment type="catalytic activity">
    <reaction evidence="1">
        <text>Release of an N-terminal tripeptide from a polypeptide.</text>
        <dbReference type="EC" id="3.4.14.10"/>
    </reaction>
</comment>
<dbReference type="SUPFAM" id="SSF52743">
    <property type="entry name" value="Subtilisin-like"/>
    <property type="match status" value="1"/>
</dbReference>
<feature type="domain" description="Peptidase S53" evidence="17">
    <location>
        <begin position="201"/>
        <end position="610"/>
    </location>
</feature>
<keyword evidence="11 15" id="KW-0106">Calcium</keyword>
<dbReference type="GO" id="GO:0046872">
    <property type="term" value="F:metal ion binding"/>
    <property type="evidence" value="ECO:0007669"/>
    <property type="project" value="UniProtKB-UniRule"/>
</dbReference>
<evidence type="ECO:0000256" key="12">
    <source>
        <dbReference type="ARBA" id="ARBA00023026"/>
    </source>
</evidence>
<evidence type="ECO:0000256" key="13">
    <source>
        <dbReference type="ARBA" id="ARBA00023145"/>
    </source>
</evidence>
<dbReference type="Pfam" id="PF09286">
    <property type="entry name" value="Pro-kuma_activ"/>
    <property type="match status" value="1"/>
</dbReference>
<evidence type="ECO:0000256" key="2">
    <source>
        <dbReference type="ARBA" id="ARBA00002451"/>
    </source>
</evidence>
<keyword evidence="10 15" id="KW-0720">Serine protease</keyword>
<feature type="active site" description="Charge relay system" evidence="15">
    <location>
        <position position="280"/>
    </location>
</feature>
<keyword evidence="12" id="KW-0843">Virulence</keyword>
<dbReference type="GO" id="GO:0004252">
    <property type="term" value="F:serine-type endopeptidase activity"/>
    <property type="evidence" value="ECO:0007669"/>
    <property type="project" value="UniProtKB-UniRule"/>
</dbReference>
<dbReference type="AlphaFoldDB" id="A0A9P6B096"/>
<evidence type="ECO:0000256" key="3">
    <source>
        <dbReference type="ARBA" id="ARBA00004239"/>
    </source>
</evidence>
<keyword evidence="5" id="KW-0964">Secreted</keyword>
<accession>A0A9P6B096</accession>
<dbReference type="PANTHER" id="PTHR14218">
    <property type="entry name" value="PROTEASE S8 TRIPEPTIDYL PEPTIDASE I CLN2"/>
    <property type="match status" value="1"/>
</dbReference>
<name>A0A9P6B096_9AGAM</name>
<dbReference type="SMART" id="SM00944">
    <property type="entry name" value="Pro-kuma_activ"/>
    <property type="match status" value="1"/>
</dbReference>
<proteinExistence type="predicted"/>
<evidence type="ECO:0000256" key="8">
    <source>
        <dbReference type="ARBA" id="ARBA00022729"/>
    </source>
</evidence>
<evidence type="ECO:0000256" key="15">
    <source>
        <dbReference type="PROSITE-ProRule" id="PRU01032"/>
    </source>
</evidence>
<reference evidence="18" key="1">
    <citation type="journal article" date="2020" name="Nat. Commun.">
        <title>Large-scale genome sequencing of mycorrhizal fungi provides insights into the early evolution of symbiotic traits.</title>
        <authorList>
            <person name="Miyauchi S."/>
            <person name="Kiss E."/>
            <person name="Kuo A."/>
            <person name="Drula E."/>
            <person name="Kohler A."/>
            <person name="Sanchez-Garcia M."/>
            <person name="Morin E."/>
            <person name="Andreopoulos B."/>
            <person name="Barry K.W."/>
            <person name="Bonito G."/>
            <person name="Buee M."/>
            <person name="Carver A."/>
            <person name="Chen C."/>
            <person name="Cichocki N."/>
            <person name="Clum A."/>
            <person name="Culley D."/>
            <person name="Crous P.W."/>
            <person name="Fauchery L."/>
            <person name="Girlanda M."/>
            <person name="Hayes R.D."/>
            <person name="Keri Z."/>
            <person name="LaButti K."/>
            <person name="Lipzen A."/>
            <person name="Lombard V."/>
            <person name="Magnuson J."/>
            <person name="Maillard F."/>
            <person name="Murat C."/>
            <person name="Nolan M."/>
            <person name="Ohm R.A."/>
            <person name="Pangilinan J."/>
            <person name="Pereira M.F."/>
            <person name="Perotto S."/>
            <person name="Peter M."/>
            <person name="Pfister S."/>
            <person name="Riley R."/>
            <person name="Sitrit Y."/>
            <person name="Stielow J.B."/>
            <person name="Szollosi G."/>
            <person name="Zifcakova L."/>
            <person name="Stursova M."/>
            <person name="Spatafora J.W."/>
            <person name="Tedersoo L."/>
            <person name="Vaario L.M."/>
            <person name="Yamada A."/>
            <person name="Yan M."/>
            <person name="Wang P."/>
            <person name="Xu J."/>
            <person name="Bruns T."/>
            <person name="Baldrian P."/>
            <person name="Vilgalys R."/>
            <person name="Dunand C."/>
            <person name="Henrissat B."/>
            <person name="Grigoriev I.V."/>
            <person name="Hibbett D."/>
            <person name="Nagy L.G."/>
            <person name="Martin F.M."/>
        </authorList>
    </citation>
    <scope>NUCLEOTIDE SEQUENCE</scope>
    <source>
        <strain evidence="18">UP504</strain>
    </source>
</reference>
<dbReference type="PANTHER" id="PTHR14218:SF19">
    <property type="entry name" value="SERINE PROTEASE AORO, PUTATIVE (AFU_ORTHOLOGUE AFUA_6G10250)-RELATED"/>
    <property type="match status" value="1"/>
</dbReference>
<dbReference type="GO" id="GO:0008240">
    <property type="term" value="F:tripeptidyl-peptidase activity"/>
    <property type="evidence" value="ECO:0007669"/>
    <property type="project" value="UniProtKB-EC"/>
</dbReference>
<evidence type="ECO:0000256" key="14">
    <source>
        <dbReference type="ARBA" id="ARBA00023180"/>
    </source>
</evidence>
<feature type="signal peptide" evidence="16">
    <location>
        <begin position="1"/>
        <end position="17"/>
    </location>
</feature>
<dbReference type="EMBL" id="MU128952">
    <property type="protein sequence ID" value="KAF9515278.1"/>
    <property type="molecule type" value="Genomic_DNA"/>
</dbReference>
<keyword evidence="6 15" id="KW-0645">Protease</keyword>
<keyword evidence="19" id="KW-1185">Reference proteome</keyword>
<evidence type="ECO:0000256" key="4">
    <source>
        <dbReference type="ARBA" id="ARBA00012462"/>
    </source>
</evidence>
<dbReference type="InterPro" id="IPR000209">
    <property type="entry name" value="Peptidase_S8/S53_dom"/>
</dbReference>
<comment type="function">
    <text evidence="2">Secreted tripeptidyl-peptidase which degrades proteins at acidic pHs and is involved in virulence.</text>
</comment>
<dbReference type="Gene3D" id="3.40.50.200">
    <property type="entry name" value="Peptidase S8/S53 domain"/>
    <property type="match status" value="1"/>
</dbReference>
<evidence type="ECO:0000256" key="16">
    <source>
        <dbReference type="SAM" id="SignalP"/>
    </source>
</evidence>
<feature type="binding site" evidence="15">
    <location>
        <position position="569"/>
    </location>
    <ligand>
        <name>Ca(2+)</name>
        <dbReference type="ChEBI" id="CHEBI:29108"/>
    </ligand>
</feature>
<dbReference type="FunFam" id="3.40.50.200:FF:000015">
    <property type="entry name" value="Tripeptidyl peptidase A"/>
    <property type="match status" value="1"/>
</dbReference>
<feature type="binding site" evidence="15">
    <location>
        <position position="588"/>
    </location>
    <ligand>
        <name>Ca(2+)</name>
        <dbReference type="ChEBI" id="CHEBI:29108"/>
    </ligand>
</feature>
<evidence type="ECO:0000313" key="19">
    <source>
        <dbReference type="Proteomes" id="UP000886523"/>
    </source>
</evidence>
<dbReference type="Pfam" id="PF00082">
    <property type="entry name" value="Peptidase_S8"/>
    <property type="match status" value="1"/>
</dbReference>
<dbReference type="OrthoDB" id="409122at2759"/>
<dbReference type="GO" id="GO:0005576">
    <property type="term" value="C:extracellular region"/>
    <property type="evidence" value="ECO:0007669"/>
    <property type="project" value="UniProtKB-SubCell"/>
</dbReference>
<dbReference type="SUPFAM" id="SSF54897">
    <property type="entry name" value="Protease propeptides/inhibitors"/>
    <property type="match status" value="1"/>
</dbReference>